<comment type="caution">
    <text evidence="9">The sequence shown here is derived from an EMBL/GenBank/DDBJ whole genome shotgun (WGS) entry which is preliminary data.</text>
</comment>
<dbReference type="GO" id="GO:0006287">
    <property type="term" value="P:base-excision repair, gap-filling"/>
    <property type="evidence" value="ECO:0007669"/>
    <property type="project" value="TreeGrafter"/>
</dbReference>
<dbReference type="GO" id="GO:0008622">
    <property type="term" value="C:epsilon DNA polymerase complex"/>
    <property type="evidence" value="ECO:0007669"/>
    <property type="project" value="InterPro"/>
</dbReference>
<dbReference type="GO" id="GO:0045004">
    <property type="term" value="P:DNA replication proofreading"/>
    <property type="evidence" value="ECO:0007669"/>
    <property type="project" value="TreeGrafter"/>
</dbReference>
<dbReference type="Proteomes" id="UP000735302">
    <property type="component" value="Unassembled WGS sequence"/>
</dbReference>
<evidence type="ECO:0000313" key="9">
    <source>
        <dbReference type="EMBL" id="GFN92310.1"/>
    </source>
</evidence>
<dbReference type="InterPro" id="IPR054475">
    <property type="entry name" value="Znf-DPOE"/>
</dbReference>
<dbReference type="GO" id="GO:0006297">
    <property type="term" value="P:nucleotide-excision repair, DNA gap filling"/>
    <property type="evidence" value="ECO:0007669"/>
    <property type="project" value="TreeGrafter"/>
</dbReference>
<dbReference type="PANTHER" id="PTHR10670:SF0">
    <property type="entry name" value="DNA POLYMERASE EPSILON CATALYTIC SUBUNIT A"/>
    <property type="match status" value="1"/>
</dbReference>
<comment type="subcellular location">
    <subcellularLocation>
        <location evidence="6">Nucleus</location>
    </subcellularLocation>
</comment>
<keyword evidence="6" id="KW-0411">Iron-sulfur</keyword>
<comment type="similarity">
    <text evidence="6">Belongs to the DNA polymerase type-B family.</text>
</comment>
<dbReference type="PANTHER" id="PTHR10670">
    <property type="entry name" value="DNA POLYMERASE EPSILON CATALYTIC SUBUNIT A"/>
    <property type="match status" value="1"/>
</dbReference>
<feature type="region of interest" description="Disordered" evidence="7">
    <location>
        <begin position="539"/>
        <end position="558"/>
    </location>
</feature>
<reference evidence="9 10" key="1">
    <citation type="journal article" date="2021" name="Elife">
        <title>Chloroplast acquisition without the gene transfer in kleptoplastic sea slugs, Plakobranchus ocellatus.</title>
        <authorList>
            <person name="Maeda T."/>
            <person name="Takahashi S."/>
            <person name="Yoshida T."/>
            <person name="Shimamura S."/>
            <person name="Takaki Y."/>
            <person name="Nagai Y."/>
            <person name="Toyoda A."/>
            <person name="Suzuki Y."/>
            <person name="Arimoto A."/>
            <person name="Ishii H."/>
            <person name="Satoh N."/>
            <person name="Nishiyama T."/>
            <person name="Hasebe M."/>
            <person name="Maruyama T."/>
            <person name="Minagawa J."/>
            <person name="Obokata J."/>
            <person name="Shigenobu S."/>
        </authorList>
    </citation>
    <scope>NUCLEOTIDE SEQUENCE [LARGE SCALE GENOMIC DNA]</scope>
</reference>
<evidence type="ECO:0000256" key="7">
    <source>
        <dbReference type="SAM" id="MobiDB-lite"/>
    </source>
</evidence>
<evidence type="ECO:0000256" key="5">
    <source>
        <dbReference type="ARBA" id="ARBA00023125"/>
    </source>
</evidence>
<evidence type="ECO:0000256" key="4">
    <source>
        <dbReference type="ARBA" id="ARBA00022932"/>
    </source>
</evidence>
<comment type="function">
    <text evidence="6">DNA polymerase II participates in chromosomal DNA replication.</text>
</comment>
<evidence type="ECO:0000256" key="3">
    <source>
        <dbReference type="ARBA" id="ARBA00022705"/>
    </source>
</evidence>
<dbReference type="EC" id="2.7.7.7" evidence="6"/>
<dbReference type="GO" id="GO:0008270">
    <property type="term" value="F:zinc ion binding"/>
    <property type="evidence" value="ECO:0007669"/>
    <property type="project" value="UniProtKB-KW"/>
</dbReference>
<keyword evidence="6" id="KW-0862">Zinc</keyword>
<keyword evidence="6" id="KW-0863">Zinc-finger</keyword>
<comment type="cofactor">
    <cofactor evidence="6">
        <name>[4Fe-4S] cluster</name>
        <dbReference type="ChEBI" id="CHEBI:49883"/>
    </cofactor>
</comment>
<evidence type="ECO:0000256" key="2">
    <source>
        <dbReference type="ARBA" id="ARBA00022695"/>
    </source>
</evidence>
<dbReference type="GO" id="GO:0000278">
    <property type="term" value="P:mitotic cell cycle"/>
    <property type="evidence" value="ECO:0007669"/>
    <property type="project" value="TreeGrafter"/>
</dbReference>
<dbReference type="AlphaFoldDB" id="A0AAV3Z8S2"/>
<evidence type="ECO:0000313" key="10">
    <source>
        <dbReference type="Proteomes" id="UP000735302"/>
    </source>
</evidence>
<keyword evidence="5 6" id="KW-0238">DNA-binding</keyword>
<keyword evidence="3 6" id="KW-0235">DNA replication</keyword>
<keyword evidence="2 6" id="KW-0548">Nucleotidyltransferase</keyword>
<feature type="domain" description="DNA polymerase epsilon catalytic subunit A C-terminal" evidence="8">
    <location>
        <begin position="68"/>
        <end position="466"/>
    </location>
</feature>
<keyword evidence="6" id="KW-0479">Metal-binding</keyword>
<evidence type="ECO:0000256" key="6">
    <source>
        <dbReference type="RuleBase" id="RU365029"/>
    </source>
</evidence>
<dbReference type="EMBL" id="BLXT01002238">
    <property type="protein sequence ID" value="GFN92310.1"/>
    <property type="molecule type" value="Genomic_DNA"/>
</dbReference>
<dbReference type="GO" id="GO:0003677">
    <property type="term" value="F:DNA binding"/>
    <property type="evidence" value="ECO:0007669"/>
    <property type="project" value="UniProtKB-KW"/>
</dbReference>
<organism evidence="9 10">
    <name type="scientific">Plakobranchus ocellatus</name>
    <dbReference type="NCBI Taxonomy" id="259542"/>
    <lineage>
        <taxon>Eukaryota</taxon>
        <taxon>Metazoa</taxon>
        <taxon>Spiralia</taxon>
        <taxon>Lophotrochozoa</taxon>
        <taxon>Mollusca</taxon>
        <taxon>Gastropoda</taxon>
        <taxon>Heterobranchia</taxon>
        <taxon>Euthyneura</taxon>
        <taxon>Panpulmonata</taxon>
        <taxon>Sacoglossa</taxon>
        <taxon>Placobranchoidea</taxon>
        <taxon>Plakobranchidae</taxon>
        <taxon>Plakobranchus</taxon>
    </lineage>
</organism>
<dbReference type="GO" id="GO:0003887">
    <property type="term" value="F:DNA-directed DNA polymerase activity"/>
    <property type="evidence" value="ECO:0007669"/>
    <property type="project" value="UniProtKB-KW"/>
</dbReference>
<dbReference type="SMART" id="SM01159">
    <property type="entry name" value="DUF1744"/>
    <property type="match status" value="1"/>
</dbReference>
<keyword evidence="1 6" id="KW-0808">Transferase</keyword>
<dbReference type="GO" id="GO:0051539">
    <property type="term" value="F:4 iron, 4 sulfur cluster binding"/>
    <property type="evidence" value="ECO:0007669"/>
    <property type="project" value="UniProtKB-KW"/>
</dbReference>
<keyword evidence="10" id="KW-1185">Reference proteome</keyword>
<protein>
    <recommendedName>
        <fullName evidence="6">DNA polymerase epsilon catalytic subunit</fullName>
        <ecNumber evidence="6">2.7.7.7</ecNumber>
    </recommendedName>
</protein>
<dbReference type="GO" id="GO:0008310">
    <property type="term" value="F:single-stranded DNA 3'-5' DNA exonuclease activity"/>
    <property type="evidence" value="ECO:0007669"/>
    <property type="project" value="TreeGrafter"/>
</dbReference>
<keyword evidence="6" id="KW-0004">4Fe-4S</keyword>
<keyword evidence="4 6" id="KW-0239">DNA-directed DNA polymerase</keyword>
<dbReference type="Pfam" id="PF08490">
    <property type="entry name" value="DUF1744"/>
    <property type="match status" value="1"/>
</dbReference>
<keyword evidence="6" id="KW-0408">Iron</keyword>
<sequence>MELDTFDVDNLNFRSIAQFPYLPDNSMKQLYLYHHKCGNKSIIGLFNPMAKTAHVFVFDTAIGDQMPSLGPLYNAERNNKLSQGTEEDLLPAAGLIFNVTLSKTANERQKLAQLQRLLVDYKREKRGPTFIAVQSAWDLPHLVAQVPELSQFPLVPIHVWDNPTLYNVLDWQRVGSRRMLQHYLNSTIYVQQARYLHVPVGNVPSDMALFGCDLFLARLAIKHSHILWASPSHRPDLGGKEADDNRLCMELEESNVVDINNPGAYSTVCVDLELTSLAVNTIVESAHINELEGASAVSFDAGPQTSLEGMIQGQGAGHMLACYDETALCATTFRLLKMMVQGWLKDVTSHQNFHADNQLIHFYRWIQSPNALLYDPALRRTLHNMMKKVFMQLIAEFKRLGSVIIHANFNRLIVCTKKRTISDAMAYIEYITTSIRSRELFHMVGIDYDKCWEFLLWMDPANRGGVFGKIDGLANEPVPEEEQDLSQQDSEESDIEGRTDMHWNIAMFLPEAGACQTNFNMLIAGYILAVYKKIQEDSKLTPGNTPMKRKSSTQTQPATDVTTLPSIVAFSQNLIQDEFSQHMFALTQKVKKKLPISHKHSDEEGDIFPRLPGSHLKLSNPALEFVKTICEKVKKKLPISHKHSDEEGDIFPRLPGSHLKLSNPALEFVKTICEVLSLDSNISIQVKKLKRDLLKLVGIGEFSSEAVFMNPCLSFILPEIICKSCSHIRDLDLCRDTYVQRSGEKGCWLCSQCQTEYDFSEIEQKLVDALHRKSMAFVLQDLVCKKCSGVKDANMPLHCTCAGEFKYTYDISDFIKQLITLQGIARHHKMTLLAETIEWIVQMNPGLEASS</sequence>
<keyword evidence="6" id="KW-0539">Nucleus</keyword>
<evidence type="ECO:0000259" key="8">
    <source>
        <dbReference type="SMART" id="SM01159"/>
    </source>
</evidence>
<proteinExistence type="inferred from homology"/>
<name>A0AAV3Z8S2_9GAST</name>
<dbReference type="InterPro" id="IPR029703">
    <property type="entry name" value="POL2"/>
</dbReference>
<gene>
    <name evidence="9" type="ORF">PoB_001881600</name>
</gene>
<comment type="catalytic activity">
    <reaction evidence="6">
        <text>DNA(n) + a 2'-deoxyribonucleoside 5'-triphosphate = DNA(n+1) + diphosphate</text>
        <dbReference type="Rhea" id="RHEA:22508"/>
        <dbReference type="Rhea" id="RHEA-COMP:17339"/>
        <dbReference type="Rhea" id="RHEA-COMP:17340"/>
        <dbReference type="ChEBI" id="CHEBI:33019"/>
        <dbReference type="ChEBI" id="CHEBI:61560"/>
        <dbReference type="ChEBI" id="CHEBI:173112"/>
        <dbReference type="EC" id="2.7.7.7"/>
    </reaction>
</comment>
<dbReference type="InterPro" id="IPR013697">
    <property type="entry name" value="DNA_pol_e_suA_C"/>
</dbReference>
<dbReference type="Pfam" id="PF23250">
    <property type="entry name" value="zf_DPOE_2"/>
    <property type="match status" value="1"/>
</dbReference>
<dbReference type="Pfam" id="PF22912">
    <property type="entry name" value="zf-DPOE"/>
    <property type="match status" value="1"/>
</dbReference>
<evidence type="ECO:0000256" key="1">
    <source>
        <dbReference type="ARBA" id="ARBA00022679"/>
    </source>
</evidence>
<dbReference type="GO" id="GO:0006272">
    <property type="term" value="P:leading strand elongation"/>
    <property type="evidence" value="ECO:0007669"/>
    <property type="project" value="TreeGrafter"/>
</dbReference>
<accession>A0AAV3Z8S2</accession>